<proteinExistence type="predicted"/>
<keyword evidence="1" id="KW-0472">Membrane</keyword>
<accession>A0ABW2Y924</accession>
<organism evidence="2 3">
    <name type="scientific">Lysobacter brunescens</name>
    <dbReference type="NCBI Taxonomy" id="262323"/>
    <lineage>
        <taxon>Bacteria</taxon>
        <taxon>Pseudomonadati</taxon>
        <taxon>Pseudomonadota</taxon>
        <taxon>Gammaproteobacteria</taxon>
        <taxon>Lysobacterales</taxon>
        <taxon>Lysobacteraceae</taxon>
        <taxon>Lysobacter</taxon>
    </lineage>
</organism>
<sequence length="142" mass="15575">MQAHATTPSTKVVVAQATALAVAGVAGVLLLRVFDPVANSGLFPQCPFHALTGGWCIGCGMTRALHALAHFDLPRAFSMNPLMVLLLLLSPAMLAWYWGWRPRALAPLMRLMGEPKFWLVLLPGYMLLRNLPWWPFTLLAPG</sequence>
<keyword evidence="3" id="KW-1185">Reference proteome</keyword>
<dbReference type="RefSeq" id="WP_386821857.1">
    <property type="nucleotide sequence ID" value="NZ_JBHTIF010000001.1"/>
</dbReference>
<comment type="caution">
    <text evidence="2">The sequence shown here is derived from an EMBL/GenBank/DDBJ whole genome shotgun (WGS) entry which is preliminary data.</text>
</comment>
<keyword evidence="1" id="KW-0812">Transmembrane</keyword>
<dbReference type="InterPro" id="IPR021215">
    <property type="entry name" value="DUF2752"/>
</dbReference>
<protein>
    <submittedName>
        <fullName evidence="2">DUF2752 domain-containing protein</fullName>
    </submittedName>
</protein>
<dbReference type="Proteomes" id="UP001597110">
    <property type="component" value="Unassembled WGS sequence"/>
</dbReference>
<evidence type="ECO:0000256" key="1">
    <source>
        <dbReference type="SAM" id="Phobius"/>
    </source>
</evidence>
<keyword evidence="1" id="KW-1133">Transmembrane helix</keyword>
<evidence type="ECO:0000313" key="2">
    <source>
        <dbReference type="EMBL" id="MFD0724182.1"/>
    </source>
</evidence>
<evidence type="ECO:0000313" key="3">
    <source>
        <dbReference type="Proteomes" id="UP001597110"/>
    </source>
</evidence>
<name>A0ABW2Y924_9GAMM</name>
<dbReference type="Pfam" id="PF10825">
    <property type="entry name" value="DUF2752"/>
    <property type="match status" value="1"/>
</dbReference>
<feature type="transmembrane region" description="Helical" evidence="1">
    <location>
        <begin position="12"/>
        <end position="34"/>
    </location>
</feature>
<gene>
    <name evidence="2" type="ORF">ACFQ0E_01085</name>
</gene>
<reference evidence="3" key="1">
    <citation type="journal article" date="2019" name="Int. J. Syst. Evol. Microbiol.">
        <title>The Global Catalogue of Microorganisms (GCM) 10K type strain sequencing project: providing services to taxonomists for standard genome sequencing and annotation.</title>
        <authorList>
            <consortium name="The Broad Institute Genomics Platform"/>
            <consortium name="The Broad Institute Genome Sequencing Center for Infectious Disease"/>
            <person name="Wu L."/>
            <person name="Ma J."/>
        </authorList>
    </citation>
    <scope>NUCLEOTIDE SEQUENCE [LARGE SCALE GENOMIC DNA]</scope>
    <source>
        <strain evidence="3">CCUG 55585</strain>
    </source>
</reference>
<dbReference type="EMBL" id="JBHTIF010000001">
    <property type="protein sequence ID" value="MFD0724182.1"/>
    <property type="molecule type" value="Genomic_DNA"/>
</dbReference>
<feature type="transmembrane region" description="Helical" evidence="1">
    <location>
        <begin position="77"/>
        <end position="97"/>
    </location>
</feature>